<protein>
    <submittedName>
        <fullName evidence="1">20703_t:CDS:1</fullName>
    </submittedName>
</protein>
<dbReference type="EMBL" id="CAJVQC010066576">
    <property type="protein sequence ID" value="CAG8806547.1"/>
    <property type="molecule type" value="Genomic_DNA"/>
</dbReference>
<feature type="non-terminal residue" evidence="1">
    <location>
        <position position="120"/>
    </location>
</feature>
<evidence type="ECO:0000313" key="1">
    <source>
        <dbReference type="EMBL" id="CAG8806547.1"/>
    </source>
</evidence>
<evidence type="ECO:0000313" key="2">
    <source>
        <dbReference type="Proteomes" id="UP000789920"/>
    </source>
</evidence>
<dbReference type="Proteomes" id="UP000789920">
    <property type="component" value="Unassembled WGS sequence"/>
</dbReference>
<sequence length="120" mass="13887">MGISKDPQEVYIIVMELARLGSLDTYLKNHFYSMKWEEKITALLDISMGLDHLHKSDLIHRDFHPGNLLYSIGKNLLITDLGLCQSVIKTQNQGLMEIYHILLIEKKQYTKTDGVYSFGW</sequence>
<name>A0ACA9RS95_9GLOM</name>
<gene>
    <name evidence="1" type="ORF">RPERSI_LOCUS22182</name>
</gene>
<keyword evidence="2" id="KW-1185">Reference proteome</keyword>
<accession>A0ACA9RS95</accession>
<comment type="caution">
    <text evidence="1">The sequence shown here is derived from an EMBL/GenBank/DDBJ whole genome shotgun (WGS) entry which is preliminary data.</text>
</comment>
<reference evidence="1" key="1">
    <citation type="submission" date="2021-06" db="EMBL/GenBank/DDBJ databases">
        <authorList>
            <person name="Kallberg Y."/>
            <person name="Tangrot J."/>
            <person name="Rosling A."/>
        </authorList>
    </citation>
    <scope>NUCLEOTIDE SEQUENCE</scope>
    <source>
        <strain evidence="1">MA461A</strain>
    </source>
</reference>
<proteinExistence type="predicted"/>
<organism evidence="1 2">
    <name type="scientific">Racocetra persica</name>
    <dbReference type="NCBI Taxonomy" id="160502"/>
    <lineage>
        <taxon>Eukaryota</taxon>
        <taxon>Fungi</taxon>
        <taxon>Fungi incertae sedis</taxon>
        <taxon>Mucoromycota</taxon>
        <taxon>Glomeromycotina</taxon>
        <taxon>Glomeromycetes</taxon>
        <taxon>Diversisporales</taxon>
        <taxon>Gigasporaceae</taxon>
        <taxon>Racocetra</taxon>
    </lineage>
</organism>